<reference evidence="1" key="2">
    <citation type="journal article" date="2015" name="Data Brief">
        <title>Shoot transcriptome of the giant reed, Arundo donax.</title>
        <authorList>
            <person name="Barrero R.A."/>
            <person name="Guerrero F.D."/>
            <person name="Moolhuijzen P."/>
            <person name="Goolsby J.A."/>
            <person name="Tidwell J."/>
            <person name="Bellgard S.E."/>
            <person name="Bellgard M.I."/>
        </authorList>
    </citation>
    <scope>NUCLEOTIDE SEQUENCE</scope>
    <source>
        <tissue evidence="1">Shoot tissue taken approximately 20 cm above the soil surface</tissue>
    </source>
</reference>
<reference evidence="1" key="1">
    <citation type="submission" date="2014-09" db="EMBL/GenBank/DDBJ databases">
        <authorList>
            <person name="Magalhaes I.L.F."/>
            <person name="Oliveira U."/>
            <person name="Santos F.R."/>
            <person name="Vidigal T.H.D.A."/>
            <person name="Brescovit A.D."/>
            <person name="Santos A.J."/>
        </authorList>
    </citation>
    <scope>NUCLEOTIDE SEQUENCE</scope>
    <source>
        <tissue evidence="1">Shoot tissue taken approximately 20 cm above the soil surface</tissue>
    </source>
</reference>
<name>A0A0A9AX23_ARUDO</name>
<accession>A0A0A9AX23</accession>
<proteinExistence type="predicted"/>
<evidence type="ECO:0000313" key="1">
    <source>
        <dbReference type="EMBL" id="JAD51602.1"/>
    </source>
</evidence>
<sequence length="8" mass="931">MDWPVAVN</sequence>
<dbReference type="EMBL" id="GBRH01246293">
    <property type="protein sequence ID" value="JAD51602.1"/>
    <property type="molecule type" value="Transcribed_RNA"/>
</dbReference>
<organism evidence="1">
    <name type="scientific">Arundo donax</name>
    <name type="common">Giant reed</name>
    <name type="synonym">Donax arundinaceus</name>
    <dbReference type="NCBI Taxonomy" id="35708"/>
    <lineage>
        <taxon>Eukaryota</taxon>
        <taxon>Viridiplantae</taxon>
        <taxon>Streptophyta</taxon>
        <taxon>Embryophyta</taxon>
        <taxon>Tracheophyta</taxon>
        <taxon>Spermatophyta</taxon>
        <taxon>Magnoliopsida</taxon>
        <taxon>Liliopsida</taxon>
        <taxon>Poales</taxon>
        <taxon>Poaceae</taxon>
        <taxon>PACMAD clade</taxon>
        <taxon>Arundinoideae</taxon>
        <taxon>Arundineae</taxon>
        <taxon>Arundo</taxon>
    </lineage>
</organism>
<protein>
    <submittedName>
        <fullName evidence="1">Uncharacterized protein</fullName>
    </submittedName>
</protein>